<proteinExistence type="predicted"/>
<organism evidence="1 2">
    <name type="scientific">Cutibacterium modestum HL044PA1</name>
    <dbReference type="NCBI Taxonomy" id="765109"/>
    <lineage>
        <taxon>Bacteria</taxon>
        <taxon>Bacillati</taxon>
        <taxon>Actinomycetota</taxon>
        <taxon>Actinomycetes</taxon>
        <taxon>Propionibacteriales</taxon>
        <taxon>Propionibacteriaceae</taxon>
        <taxon>Cutibacterium</taxon>
        <taxon>Cutibacterium modestum</taxon>
    </lineage>
</organism>
<comment type="caution">
    <text evidence="1">The sequence shown here is derived from an EMBL/GenBank/DDBJ whole genome shotgun (WGS) entry which is preliminary data.</text>
</comment>
<keyword evidence="2" id="KW-1185">Reference proteome</keyword>
<evidence type="ECO:0000313" key="2">
    <source>
        <dbReference type="Proteomes" id="UP000003179"/>
    </source>
</evidence>
<reference evidence="1" key="1">
    <citation type="submission" date="2010-08" db="EMBL/GenBank/DDBJ databases">
        <authorList>
            <person name="Weinstock G."/>
            <person name="Sodergren E."/>
            <person name="Clifton S."/>
            <person name="Fulton L."/>
            <person name="Fulton B."/>
            <person name="Courtney L."/>
            <person name="Fronick C."/>
            <person name="Harrison M."/>
            <person name="Strong C."/>
            <person name="Farmer C."/>
            <person name="Delahaunty K."/>
            <person name="Markovic C."/>
            <person name="Hall O."/>
            <person name="Minx P."/>
            <person name="Tomlinson C."/>
            <person name="Mitreva M."/>
            <person name="Hou S."/>
            <person name="Chen J."/>
            <person name="Wollam A."/>
            <person name="Pepin K.H."/>
            <person name="Johnson M."/>
            <person name="Bhonagiri V."/>
            <person name="Zhang X."/>
            <person name="Suruliraj S."/>
            <person name="Warren W."/>
            <person name="Chinwalla A."/>
            <person name="Mardis E.R."/>
            <person name="Wilson R.K."/>
        </authorList>
    </citation>
    <scope>NUCLEOTIDE SEQUENCE [LARGE SCALE GENOMIC DNA]</scope>
    <source>
        <strain evidence="1">HL044PA1</strain>
    </source>
</reference>
<protein>
    <submittedName>
        <fullName evidence="1">Uncharacterized protein</fullName>
    </submittedName>
</protein>
<dbReference type="EMBL" id="ADZU01000027">
    <property type="protein sequence ID" value="EFS92193.1"/>
    <property type="molecule type" value="Genomic_DNA"/>
</dbReference>
<name>A0ABN0C4Q6_9ACTN</name>
<dbReference type="Proteomes" id="UP000003179">
    <property type="component" value="Unassembled WGS sequence"/>
</dbReference>
<accession>A0ABN0C4Q6</accession>
<gene>
    <name evidence="1" type="ORF">HMPREF9607_01534</name>
</gene>
<evidence type="ECO:0000313" key="1">
    <source>
        <dbReference type="EMBL" id="EFS92193.1"/>
    </source>
</evidence>
<sequence length="40" mass="4107">MGRSVLEKLGLHGSHLDSLHNAAMIIAAKLSGTPGPVTLI</sequence>